<name>A0A2H1VSR0_SPOFR</name>
<evidence type="ECO:0000313" key="1">
    <source>
        <dbReference type="EMBL" id="SOQ43816.1"/>
    </source>
</evidence>
<organism evidence="1">
    <name type="scientific">Spodoptera frugiperda</name>
    <name type="common">Fall armyworm</name>
    <dbReference type="NCBI Taxonomy" id="7108"/>
    <lineage>
        <taxon>Eukaryota</taxon>
        <taxon>Metazoa</taxon>
        <taxon>Ecdysozoa</taxon>
        <taxon>Arthropoda</taxon>
        <taxon>Hexapoda</taxon>
        <taxon>Insecta</taxon>
        <taxon>Pterygota</taxon>
        <taxon>Neoptera</taxon>
        <taxon>Endopterygota</taxon>
        <taxon>Lepidoptera</taxon>
        <taxon>Glossata</taxon>
        <taxon>Ditrysia</taxon>
        <taxon>Noctuoidea</taxon>
        <taxon>Noctuidae</taxon>
        <taxon>Amphipyrinae</taxon>
        <taxon>Spodoptera</taxon>
    </lineage>
</organism>
<sequence length="121" mass="13790">MCIKGDIEIPQLSEEELVHEATILFVPDVWFIHNINNAKIGGVKRLGRNRVSVEFESHEDANSFLVNCAFLQNYNLSIPLFNIPRMGIVRDVPVEWTEDEIIDNVRVPTGCGIVIKARRMN</sequence>
<dbReference type="AlphaFoldDB" id="A0A2H1VSR0"/>
<reference evidence="1" key="1">
    <citation type="submission" date="2016-07" db="EMBL/GenBank/DDBJ databases">
        <authorList>
            <person name="Bretaudeau A."/>
        </authorList>
    </citation>
    <scope>NUCLEOTIDE SEQUENCE</scope>
    <source>
        <strain evidence="1">Rice</strain>
        <tissue evidence="1">Whole body</tissue>
    </source>
</reference>
<dbReference type="EMBL" id="ODYU01004200">
    <property type="protein sequence ID" value="SOQ43816.1"/>
    <property type="molecule type" value="Genomic_DNA"/>
</dbReference>
<gene>
    <name evidence="1" type="ORF">SFRICE_035834</name>
</gene>
<protein>
    <submittedName>
        <fullName evidence="1">SFRICE_035834</fullName>
    </submittedName>
</protein>
<proteinExistence type="predicted"/>
<accession>A0A2H1VSR0</accession>